<sequence>MEELNCETVFTIPVLGGIPVSEAVVVSWIIMAVLFLLCIIFVRGLNVTHPGRKQIILETAVSGIYRFFDEILGEEGRAYVPYLMSVAVYVGMSNLIGLFGFKPPTKDLNVTAALALMSIILIEVSGFRKKGGKGWLKSFAEPLPIILPINILEVFIKPLSLCMRLFGNVLGSFVIMELIKQIVPAVIPVVFSAYFDIFDGLIQAYVFVFLTALFVKEAME</sequence>
<keyword evidence="7 11" id="KW-1133">Transmembrane helix</keyword>
<dbReference type="GO" id="GO:0046933">
    <property type="term" value="F:proton-transporting ATP synthase activity, rotational mechanism"/>
    <property type="evidence" value="ECO:0007669"/>
    <property type="project" value="UniProtKB-UniRule"/>
</dbReference>
<dbReference type="GO" id="GO:0042777">
    <property type="term" value="P:proton motive force-driven plasma membrane ATP synthesis"/>
    <property type="evidence" value="ECO:0007669"/>
    <property type="project" value="TreeGrafter"/>
</dbReference>
<evidence type="ECO:0000256" key="9">
    <source>
        <dbReference type="ARBA" id="ARBA00023136"/>
    </source>
</evidence>
<dbReference type="Gene3D" id="1.20.120.220">
    <property type="entry name" value="ATP synthase, F0 complex, subunit A"/>
    <property type="match status" value="1"/>
</dbReference>
<keyword evidence="6 11" id="KW-0375">Hydrogen ion transport</keyword>
<evidence type="ECO:0000256" key="8">
    <source>
        <dbReference type="ARBA" id="ARBA00023065"/>
    </source>
</evidence>
<dbReference type="InterPro" id="IPR000568">
    <property type="entry name" value="ATP_synth_F0_asu"/>
</dbReference>
<comment type="similarity">
    <text evidence="2 11 12">Belongs to the ATPase A chain family.</text>
</comment>
<name>A0A9D1X2B9_9FIRM</name>
<dbReference type="EMBL" id="DXEQ01000029">
    <property type="protein sequence ID" value="HIX71589.1"/>
    <property type="molecule type" value="Genomic_DNA"/>
</dbReference>
<evidence type="ECO:0000256" key="7">
    <source>
        <dbReference type="ARBA" id="ARBA00022989"/>
    </source>
</evidence>
<keyword evidence="8 11" id="KW-0406">Ion transport</keyword>
<dbReference type="CDD" id="cd00310">
    <property type="entry name" value="ATP-synt_Fo_a_6"/>
    <property type="match status" value="1"/>
</dbReference>
<dbReference type="Proteomes" id="UP000886805">
    <property type="component" value="Unassembled WGS sequence"/>
</dbReference>
<feature type="transmembrane region" description="Helical" evidence="11">
    <location>
        <begin position="108"/>
        <end position="127"/>
    </location>
</feature>
<dbReference type="GO" id="GO:0005886">
    <property type="term" value="C:plasma membrane"/>
    <property type="evidence" value="ECO:0007669"/>
    <property type="project" value="UniProtKB-SubCell"/>
</dbReference>
<dbReference type="NCBIfam" id="TIGR01131">
    <property type="entry name" value="ATP_synt_6_or_A"/>
    <property type="match status" value="1"/>
</dbReference>
<gene>
    <name evidence="11" type="primary">atpB</name>
    <name evidence="13" type="ORF">H9849_01065</name>
</gene>
<keyword evidence="10 11" id="KW-0066">ATP synthesis</keyword>
<keyword evidence="3 11" id="KW-0813">Transport</keyword>
<evidence type="ECO:0000256" key="3">
    <source>
        <dbReference type="ARBA" id="ARBA00022448"/>
    </source>
</evidence>
<proteinExistence type="inferred from homology"/>
<keyword evidence="4 11" id="KW-0138">CF(0)</keyword>
<evidence type="ECO:0000256" key="4">
    <source>
        <dbReference type="ARBA" id="ARBA00022547"/>
    </source>
</evidence>
<evidence type="ECO:0000256" key="10">
    <source>
        <dbReference type="ARBA" id="ARBA00023310"/>
    </source>
</evidence>
<reference evidence="13" key="2">
    <citation type="submission" date="2021-04" db="EMBL/GenBank/DDBJ databases">
        <authorList>
            <person name="Gilroy R."/>
        </authorList>
    </citation>
    <scope>NUCLEOTIDE SEQUENCE</scope>
    <source>
        <strain evidence="13">ChiSxjej3B15-1167</strain>
    </source>
</reference>
<evidence type="ECO:0000256" key="2">
    <source>
        <dbReference type="ARBA" id="ARBA00006810"/>
    </source>
</evidence>
<dbReference type="InterPro" id="IPR035908">
    <property type="entry name" value="F0_ATP_A_sf"/>
</dbReference>
<feature type="transmembrane region" description="Helical" evidence="11">
    <location>
        <begin position="193"/>
        <end position="215"/>
    </location>
</feature>
<evidence type="ECO:0000313" key="14">
    <source>
        <dbReference type="Proteomes" id="UP000886805"/>
    </source>
</evidence>
<dbReference type="InterPro" id="IPR045082">
    <property type="entry name" value="ATP_syn_F0_a_bact/chloroplast"/>
</dbReference>
<protein>
    <recommendedName>
        <fullName evidence="11 12">ATP synthase subunit a</fullName>
    </recommendedName>
    <alternativeName>
        <fullName evidence="11">ATP synthase F0 sector subunit a</fullName>
    </alternativeName>
    <alternativeName>
        <fullName evidence="11">F-ATPase subunit 6</fullName>
    </alternativeName>
</protein>
<evidence type="ECO:0000256" key="6">
    <source>
        <dbReference type="ARBA" id="ARBA00022781"/>
    </source>
</evidence>
<accession>A0A9D1X2B9</accession>
<organism evidence="13 14">
    <name type="scientific">Candidatus Anaerobutyricum stercoripullorum</name>
    <dbReference type="NCBI Taxonomy" id="2838456"/>
    <lineage>
        <taxon>Bacteria</taxon>
        <taxon>Bacillati</taxon>
        <taxon>Bacillota</taxon>
        <taxon>Clostridia</taxon>
        <taxon>Lachnospirales</taxon>
        <taxon>Lachnospiraceae</taxon>
        <taxon>Anaerobutyricum</taxon>
    </lineage>
</organism>
<feature type="transmembrane region" description="Helical" evidence="11">
    <location>
        <begin position="79"/>
        <end position="102"/>
    </location>
</feature>
<feature type="transmembrane region" description="Helical" evidence="11">
    <location>
        <begin position="165"/>
        <end position="187"/>
    </location>
</feature>
<comment type="subcellular location">
    <subcellularLocation>
        <location evidence="11 12">Cell membrane</location>
        <topology evidence="11 12">Multi-pass membrane protein</topology>
    </subcellularLocation>
    <subcellularLocation>
        <location evidence="1">Membrane</location>
        <topology evidence="1">Multi-pass membrane protein</topology>
    </subcellularLocation>
</comment>
<keyword evidence="11" id="KW-1003">Cell membrane</keyword>
<comment type="caution">
    <text evidence="13">The sequence shown here is derived from an EMBL/GenBank/DDBJ whole genome shotgun (WGS) entry which is preliminary data.</text>
</comment>
<evidence type="ECO:0000256" key="1">
    <source>
        <dbReference type="ARBA" id="ARBA00004141"/>
    </source>
</evidence>
<keyword evidence="9 11" id="KW-0472">Membrane</keyword>
<dbReference type="SUPFAM" id="SSF81336">
    <property type="entry name" value="F1F0 ATP synthase subunit A"/>
    <property type="match status" value="1"/>
</dbReference>
<evidence type="ECO:0000256" key="11">
    <source>
        <dbReference type="HAMAP-Rule" id="MF_01393"/>
    </source>
</evidence>
<reference evidence="13" key="1">
    <citation type="journal article" date="2021" name="PeerJ">
        <title>Extensive microbial diversity within the chicken gut microbiome revealed by metagenomics and culture.</title>
        <authorList>
            <person name="Gilroy R."/>
            <person name="Ravi A."/>
            <person name="Getino M."/>
            <person name="Pursley I."/>
            <person name="Horton D.L."/>
            <person name="Alikhan N.F."/>
            <person name="Baker D."/>
            <person name="Gharbi K."/>
            <person name="Hall N."/>
            <person name="Watson M."/>
            <person name="Adriaenssens E.M."/>
            <person name="Foster-Nyarko E."/>
            <person name="Jarju S."/>
            <person name="Secka A."/>
            <person name="Antonio M."/>
            <person name="Oren A."/>
            <person name="Chaudhuri R.R."/>
            <person name="La Ragione R."/>
            <person name="Hildebrand F."/>
            <person name="Pallen M.J."/>
        </authorList>
    </citation>
    <scope>NUCLEOTIDE SEQUENCE</scope>
    <source>
        <strain evidence="13">ChiSxjej3B15-1167</strain>
    </source>
</reference>
<dbReference type="GO" id="GO:0045259">
    <property type="term" value="C:proton-transporting ATP synthase complex"/>
    <property type="evidence" value="ECO:0007669"/>
    <property type="project" value="UniProtKB-KW"/>
</dbReference>
<dbReference type="PANTHER" id="PTHR42823:SF3">
    <property type="entry name" value="ATP SYNTHASE SUBUNIT A, CHLOROPLASTIC"/>
    <property type="match status" value="1"/>
</dbReference>
<dbReference type="AlphaFoldDB" id="A0A9D1X2B9"/>
<dbReference type="PRINTS" id="PR00123">
    <property type="entry name" value="ATPASEA"/>
</dbReference>
<dbReference type="PANTHER" id="PTHR42823">
    <property type="entry name" value="ATP SYNTHASE SUBUNIT A, CHLOROPLASTIC"/>
    <property type="match status" value="1"/>
</dbReference>
<feature type="transmembrane region" description="Helical" evidence="11">
    <location>
        <begin position="25"/>
        <end position="45"/>
    </location>
</feature>
<dbReference type="HAMAP" id="MF_01393">
    <property type="entry name" value="ATP_synth_a_bact"/>
    <property type="match status" value="1"/>
</dbReference>
<evidence type="ECO:0000256" key="5">
    <source>
        <dbReference type="ARBA" id="ARBA00022692"/>
    </source>
</evidence>
<comment type="function">
    <text evidence="11 12">Key component of the proton channel; it plays a direct role in the translocation of protons across the membrane.</text>
</comment>
<dbReference type="Pfam" id="PF00119">
    <property type="entry name" value="ATP-synt_A"/>
    <property type="match status" value="1"/>
</dbReference>
<evidence type="ECO:0000256" key="12">
    <source>
        <dbReference type="RuleBase" id="RU000483"/>
    </source>
</evidence>
<keyword evidence="5 11" id="KW-0812">Transmembrane</keyword>
<evidence type="ECO:0000313" key="13">
    <source>
        <dbReference type="EMBL" id="HIX71589.1"/>
    </source>
</evidence>
<dbReference type="NCBIfam" id="NF004486">
    <property type="entry name" value="PRK05815.3-4"/>
    <property type="match status" value="1"/>
</dbReference>